<dbReference type="SUPFAM" id="SSF55874">
    <property type="entry name" value="ATPase domain of HSP90 chaperone/DNA topoisomerase II/histidine kinase"/>
    <property type="match status" value="1"/>
</dbReference>
<dbReference type="EC" id="2.7.13.3" evidence="2"/>
<dbReference type="InterPro" id="IPR011712">
    <property type="entry name" value="Sig_transdc_His_kin_sub3_dim/P"/>
</dbReference>
<accession>A0ABW4XD43</accession>
<dbReference type="Gene3D" id="1.20.5.1930">
    <property type="match status" value="1"/>
</dbReference>
<keyword evidence="4" id="KW-0808">Transferase</keyword>
<dbReference type="InterPro" id="IPR036890">
    <property type="entry name" value="HATPase_C_sf"/>
</dbReference>
<dbReference type="PANTHER" id="PTHR24421:SF10">
    <property type="entry name" value="NITRATE_NITRITE SENSOR PROTEIN NARQ"/>
    <property type="match status" value="1"/>
</dbReference>
<feature type="transmembrane region" description="Helical" evidence="9">
    <location>
        <begin position="104"/>
        <end position="122"/>
    </location>
</feature>
<sequence length="389" mass="41662">MGSLVGSARPPRTAGWRGVLTTLFAVALGGLWLVLGRALWQPVGVLFWIDAAIGVLSVGAMQYRGRRPLVVTVLTTTATAFSASAVGAWMVCQASLSTRRRWREILPTAALSLLTGHIQYVLLPEQTMSWVENLAFGALTTGVLVAVGMYVGARRDLLASLRDRAERAEREQGLQVATARAAERTRIAREMHDVLAHRMSLVALHAGALAYRTDLGPAETRETAGVIQANSQRALADLREILGLLRDPDPRIDATDHRPQPTLSDLDALLHDERAAGAHITLLVDLEDVDELPVSTGRSAYRIVQEGLTNARKHAPHTEVTVELAGRPGSGLHICVRNPATTGGGGGGDGTGFGLVGLAERAAASHGRVEHGLTADGQFVLRAWLPWDR</sequence>
<reference evidence="12" key="1">
    <citation type="journal article" date="2019" name="Int. J. Syst. Evol. Microbiol.">
        <title>The Global Catalogue of Microorganisms (GCM) 10K type strain sequencing project: providing services to taxonomists for standard genome sequencing and annotation.</title>
        <authorList>
            <consortium name="The Broad Institute Genomics Platform"/>
            <consortium name="The Broad Institute Genome Sequencing Center for Infectious Disease"/>
            <person name="Wu L."/>
            <person name="Ma J."/>
        </authorList>
    </citation>
    <scope>NUCLEOTIDE SEQUENCE [LARGE SCALE GENOMIC DNA]</scope>
    <source>
        <strain evidence="12">JCM 3338</strain>
    </source>
</reference>
<dbReference type="Pfam" id="PF07730">
    <property type="entry name" value="HisKA_3"/>
    <property type="match status" value="1"/>
</dbReference>
<dbReference type="InterPro" id="IPR050482">
    <property type="entry name" value="Sensor_HK_TwoCompSys"/>
</dbReference>
<gene>
    <name evidence="11" type="ORF">ACFSHS_16735</name>
</gene>
<keyword evidence="9" id="KW-1133">Transmembrane helix</keyword>
<dbReference type="CDD" id="cd16917">
    <property type="entry name" value="HATPase_UhpB-NarQ-NarX-like"/>
    <property type="match status" value="1"/>
</dbReference>
<comment type="caution">
    <text evidence="11">The sequence shown here is derived from an EMBL/GenBank/DDBJ whole genome shotgun (WGS) entry which is preliminary data.</text>
</comment>
<evidence type="ECO:0000259" key="10">
    <source>
        <dbReference type="Pfam" id="PF07730"/>
    </source>
</evidence>
<feature type="transmembrane region" description="Helical" evidence="9">
    <location>
        <begin position="42"/>
        <end position="63"/>
    </location>
</feature>
<evidence type="ECO:0000313" key="11">
    <source>
        <dbReference type="EMBL" id="MFD2093212.1"/>
    </source>
</evidence>
<evidence type="ECO:0000256" key="1">
    <source>
        <dbReference type="ARBA" id="ARBA00000085"/>
    </source>
</evidence>
<evidence type="ECO:0000256" key="3">
    <source>
        <dbReference type="ARBA" id="ARBA00022553"/>
    </source>
</evidence>
<keyword evidence="6 11" id="KW-0418">Kinase</keyword>
<keyword evidence="9" id="KW-0472">Membrane</keyword>
<evidence type="ECO:0000256" key="7">
    <source>
        <dbReference type="ARBA" id="ARBA00022840"/>
    </source>
</evidence>
<organism evidence="11 12">
    <name type="scientific">Blastococcus deserti</name>
    <dbReference type="NCBI Taxonomy" id="2259033"/>
    <lineage>
        <taxon>Bacteria</taxon>
        <taxon>Bacillati</taxon>
        <taxon>Actinomycetota</taxon>
        <taxon>Actinomycetes</taxon>
        <taxon>Geodermatophilales</taxon>
        <taxon>Geodermatophilaceae</taxon>
        <taxon>Blastococcus</taxon>
    </lineage>
</organism>
<proteinExistence type="predicted"/>
<evidence type="ECO:0000256" key="2">
    <source>
        <dbReference type="ARBA" id="ARBA00012438"/>
    </source>
</evidence>
<name>A0ABW4XD43_9ACTN</name>
<feature type="transmembrane region" description="Helical" evidence="9">
    <location>
        <begin position="14"/>
        <end position="35"/>
    </location>
</feature>
<feature type="transmembrane region" description="Helical" evidence="9">
    <location>
        <begin position="134"/>
        <end position="153"/>
    </location>
</feature>
<comment type="catalytic activity">
    <reaction evidence="1">
        <text>ATP + protein L-histidine = ADP + protein N-phospho-L-histidine.</text>
        <dbReference type="EC" id="2.7.13.3"/>
    </reaction>
</comment>
<dbReference type="RefSeq" id="WP_376878524.1">
    <property type="nucleotide sequence ID" value="NZ_JBHUHP010000016.1"/>
</dbReference>
<dbReference type="PANTHER" id="PTHR24421">
    <property type="entry name" value="NITRATE/NITRITE SENSOR PROTEIN NARX-RELATED"/>
    <property type="match status" value="1"/>
</dbReference>
<feature type="domain" description="Signal transduction histidine kinase subgroup 3 dimerisation and phosphoacceptor" evidence="10">
    <location>
        <begin position="183"/>
        <end position="248"/>
    </location>
</feature>
<evidence type="ECO:0000256" key="8">
    <source>
        <dbReference type="ARBA" id="ARBA00023012"/>
    </source>
</evidence>
<dbReference type="Gene3D" id="3.30.565.10">
    <property type="entry name" value="Histidine kinase-like ATPase, C-terminal domain"/>
    <property type="match status" value="1"/>
</dbReference>
<keyword evidence="9" id="KW-0812">Transmembrane</keyword>
<dbReference type="GO" id="GO:0016301">
    <property type="term" value="F:kinase activity"/>
    <property type="evidence" value="ECO:0007669"/>
    <property type="project" value="UniProtKB-KW"/>
</dbReference>
<keyword evidence="8" id="KW-0902">Two-component regulatory system</keyword>
<keyword evidence="5" id="KW-0547">Nucleotide-binding</keyword>
<evidence type="ECO:0000256" key="9">
    <source>
        <dbReference type="SAM" id="Phobius"/>
    </source>
</evidence>
<dbReference type="EMBL" id="JBHUHP010000016">
    <property type="protein sequence ID" value="MFD2093212.1"/>
    <property type="molecule type" value="Genomic_DNA"/>
</dbReference>
<evidence type="ECO:0000256" key="6">
    <source>
        <dbReference type="ARBA" id="ARBA00022777"/>
    </source>
</evidence>
<evidence type="ECO:0000313" key="12">
    <source>
        <dbReference type="Proteomes" id="UP001597402"/>
    </source>
</evidence>
<protein>
    <recommendedName>
        <fullName evidence="2">histidine kinase</fullName>
        <ecNumber evidence="2">2.7.13.3</ecNumber>
    </recommendedName>
</protein>
<feature type="transmembrane region" description="Helical" evidence="9">
    <location>
        <begin position="69"/>
        <end position="92"/>
    </location>
</feature>
<dbReference type="Proteomes" id="UP001597402">
    <property type="component" value="Unassembled WGS sequence"/>
</dbReference>
<keyword evidence="3" id="KW-0597">Phosphoprotein</keyword>
<keyword evidence="7" id="KW-0067">ATP-binding</keyword>
<evidence type="ECO:0000256" key="4">
    <source>
        <dbReference type="ARBA" id="ARBA00022679"/>
    </source>
</evidence>
<evidence type="ECO:0000256" key="5">
    <source>
        <dbReference type="ARBA" id="ARBA00022741"/>
    </source>
</evidence>
<keyword evidence="12" id="KW-1185">Reference proteome</keyword>